<dbReference type="Proteomes" id="UP001497744">
    <property type="component" value="Unassembled WGS sequence"/>
</dbReference>
<keyword evidence="2" id="KW-1185">Reference proteome</keyword>
<evidence type="ECO:0000313" key="1">
    <source>
        <dbReference type="EMBL" id="GIX62372.1"/>
    </source>
</evidence>
<dbReference type="AlphaFoldDB" id="A0AAV4LRF3"/>
<dbReference type="EMBL" id="BPLF01000001">
    <property type="protein sequence ID" value="GIX62372.1"/>
    <property type="molecule type" value="Genomic_DNA"/>
</dbReference>
<gene>
    <name evidence="1" type="ORF">BcabD6B2_18070</name>
</gene>
<comment type="caution">
    <text evidence="1">The sequence shown here is derived from an EMBL/GenBank/DDBJ whole genome shotgun (WGS) entry which is preliminary data.</text>
</comment>
<dbReference type="RefSeq" id="XP_067714441.1">
    <property type="nucleotide sequence ID" value="XM_067858340.1"/>
</dbReference>
<sequence length="351" mass="38202">MGADDFLKTPPDNLKDAIDWILWFLGYGGNGLKTENYTKLAKTLKENLEFKDAKNKAFGNTDPAGVINMLAKGLAGFLGYVSQGESPNFSGDSGIIKNNMGYTSEYQDADWEHNNDTNYAMIFLGAASMMFYGLSFLYWKCKVSHGDGWSNSQLNDDGGWGLGRFMRDMGFNPSRELRDVKGSKVATILDSEGAHNFDELQKAYGNGQYVYSNFVDELETQYNPQNNALNSPLTSCYKFAKHYFTSKFKERDSESIDQTLTAIKKSLEGFSKLCTTSAQDLQYRVGGFLKEAMPDPASSQLADTSDTAHSSPAGPVAGTLTTLGIGGGAAAAYMLNLGGAKTLVNGLLKIG</sequence>
<dbReference type="GeneID" id="94193853"/>
<organism evidence="1 2">
    <name type="scientific">Babesia caballi</name>
    <dbReference type="NCBI Taxonomy" id="5871"/>
    <lineage>
        <taxon>Eukaryota</taxon>
        <taxon>Sar</taxon>
        <taxon>Alveolata</taxon>
        <taxon>Apicomplexa</taxon>
        <taxon>Aconoidasida</taxon>
        <taxon>Piroplasmida</taxon>
        <taxon>Babesiidae</taxon>
        <taxon>Babesia</taxon>
    </lineage>
</organism>
<protein>
    <submittedName>
        <fullName evidence="1">Variant erythrocyte surface antigen-1 family protein</fullName>
    </submittedName>
</protein>
<evidence type="ECO:0000313" key="2">
    <source>
        <dbReference type="Proteomes" id="UP001497744"/>
    </source>
</evidence>
<proteinExistence type="predicted"/>
<accession>A0AAV4LRF3</accession>
<reference evidence="1 2" key="1">
    <citation type="submission" date="2021-06" db="EMBL/GenBank/DDBJ databases">
        <title>Genome sequence of Babesia caballi.</title>
        <authorList>
            <person name="Yamagishi J."/>
            <person name="Kidaka T."/>
            <person name="Ochi A."/>
        </authorList>
    </citation>
    <scope>NUCLEOTIDE SEQUENCE [LARGE SCALE GENOMIC DNA]</scope>
    <source>
        <strain evidence="1">USDA-D6B2</strain>
    </source>
</reference>
<name>A0AAV4LRF3_BABCB</name>